<dbReference type="EMBL" id="JACOPO010000001">
    <property type="protein sequence ID" value="MBC5721239.1"/>
    <property type="molecule type" value="Genomic_DNA"/>
</dbReference>
<dbReference type="InterPro" id="IPR036264">
    <property type="entry name" value="Bact_exopeptidase_dim_dom"/>
</dbReference>
<keyword evidence="6" id="KW-0378">Hydrolase</keyword>
<dbReference type="InterPro" id="IPR011650">
    <property type="entry name" value="Peptidase_M20_dimer"/>
</dbReference>
<dbReference type="SUPFAM" id="SSF53187">
    <property type="entry name" value="Zn-dependent exopeptidases"/>
    <property type="match status" value="1"/>
</dbReference>
<sequence length="384" mass="42174">MDHYHELAQQFLRDMVAFPTVNGNEKPLAQYIAGVLEGYGFRTQLQDIAENRSNVVAVYGSSDNRIIFTGHLDVVPPGGDWQVCDPFHLTEQNGRLYGRGSCDMKGGIAAMMASAIRAVEMGEARNCELRLVFVVDEEVDGLGTQYYVSHEPPGGRTIAIIGEPTMLEACIAHRGVTRFKVAINGRQCHSGLPYEGINAINQMARFLLEVERFDLDRQSLDCGILPPPNITATMLHSGVKENAVPGTSEVILDCRTVPGETADTLRASILDILHRLFDGTQVTYEVCDFINVTPSSTQPDGQVCTVLKNAFQEAFGREAAVTYFKGCCDMSYFCKAGYTETLLCGPGSMDQAHIVDEYIEIDQLHKAVDLYSAVIRQAQKGSCL</sequence>
<comment type="cofactor">
    <cofactor evidence="1">
        <name>Co(2+)</name>
        <dbReference type="ChEBI" id="CHEBI:48828"/>
    </cofactor>
</comment>
<evidence type="ECO:0000256" key="9">
    <source>
        <dbReference type="ARBA" id="ARBA00023154"/>
    </source>
</evidence>
<keyword evidence="7" id="KW-0862">Zinc</keyword>
<keyword evidence="9" id="KW-0457">Lysine biosynthesis</keyword>
<evidence type="ECO:0000256" key="1">
    <source>
        <dbReference type="ARBA" id="ARBA00001941"/>
    </source>
</evidence>
<dbReference type="PANTHER" id="PTHR43808">
    <property type="entry name" value="ACETYLORNITHINE DEACETYLASE"/>
    <property type="match status" value="1"/>
</dbReference>
<dbReference type="RefSeq" id="WP_186851782.1">
    <property type="nucleotide sequence ID" value="NZ_JACOPO010000001.1"/>
</dbReference>
<dbReference type="Pfam" id="PF01546">
    <property type="entry name" value="Peptidase_M20"/>
    <property type="match status" value="1"/>
</dbReference>
<evidence type="ECO:0000256" key="8">
    <source>
        <dbReference type="ARBA" id="ARBA00022915"/>
    </source>
</evidence>
<keyword evidence="10" id="KW-0170">Cobalt</keyword>
<keyword evidence="4" id="KW-0028">Amino-acid biosynthesis</keyword>
<dbReference type="InterPro" id="IPR002933">
    <property type="entry name" value="Peptidase_M20"/>
</dbReference>
<dbReference type="GO" id="GO:0046872">
    <property type="term" value="F:metal ion binding"/>
    <property type="evidence" value="ECO:0007669"/>
    <property type="project" value="UniProtKB-KW"/>
</dbReference>
<dbReference type="Gene3D" id="3.30.70.360">
    <property type="match status" value="1"/>
</dbReference>
<dbReference type="InterPro" id="IPR050072">
    <property type="entry name" value="Peptidase_M20A"/>
</dbReference>
<dbReference type="NCBIfam" id="TIGR01910">
    <property type="entry name" value="DapE-ArgE"/>
    <property type="match status" value="1"/>
</dbReference>
<evidence type="ECO:0000256" key="4">
    <source>
        <dbReference type="ARBA" id="ARBA00022605"/>
    </source>
</evidence>
<reference evidence="12" key="1">
    <citation type="submission" date="2020-08" db="EMBL/GenBank/DDBJ databases">
        <title>Genome public.</title>
        <authorList>
            <person name="Liu C."/>
            <person name="Sun Q."/>
        </authorList>
    </citation>
    <scope>NUCLEOTIDE SEQUENCE</scope>
    <source>
        <strain evidence="12">NSJ-23</strain>
    </source>
</reference>
<evidence type="ECO:0000259" key="11">
    <source>
        <dbReference type="Pfam" id="PF07687"/>
    </source>
</evidence>
<dbReference type="CDD" id="cd08659">
    <property type="entry name" value="M20_ArgE_DapE-like"/>
    <property type="match status" value="1"/>
</dbReference>
<feature type="domain" description="Peptidase M20 dimerisation" evidence="11">
    <location>
        <begin position="171"/>
        <end position="274"/>
    </location>
</feature>
<comment type="similarity">
    <text evidence="3">Belongs to the peptidase M20A family.</text>
</comment>
<proteinExistence type="inferred from homology"/>
<evidence type="ECO:0000256" key="10">
    <source>
        <dbReference type="ARBA" id="ARBA00023285"/>
    </source>
</evidence>
<comment type="caution">
    <text evidence="12">The sequence shown here is derived from an EMBL/GenBank/DDBJ whole genome shotgun (WGS) entry which is preliminary data.</text>
</comment>
<dbReference type="AlphaFoldDB" id="A0A8J6M5B9"/>
<dbReference type="GO" id="GO:0009085">
    <property type="term" value="P:lysine biosynthetic process"/>
    <property type="evidence" value="ECO:0007669"/>
    <property type="project" value="UniProtKB-KW"/>
</dbReference>
<gene>
    <name evidence="12" type="ORF">H8S11_00140</name>
</gene>
<dbReference type="Gene3D" id="3.40.630.10">
    <property type="entry name" value="Zn peptidases"/>
    <property type="match status" value="1"/>
</dbReference>
<dbReference type="GO" id="GO:0016787">
    <property type="term" value="F:hydrolase activity"/>
    <property type="evidence" value="ECO:0007669"/>
    <property type="project" value="UniProtKB-KW"/>
</dbReference>
<evidence type="ECO:0000256" key="5">
    <source>
        <dbReference type="ARBA" id="ARBA00022723"/>
    </source>
</evidence>
<evidence type="ECO:0000313" key="13">
    <source>
        <dbReference type="Proteomes" id="UP000628736"/>
    </source>
</evidence>
<evidence type="ECO:0000256" key="2">
    <source>
        <dbReference type="ARBA" id="ARBA00001947"/>
    </source>
</evidence>
<comment type="cofactor">
    <cofactor evidence="2">
        <name>Zn(2+)</name>
        <dbReference type="ChEBI" id="CHEBI:29105"/>
    </cofactor>
</comment>
<dbReference type="SUPFAM" id="SSF55031">
    <property type="entry name" value="Bacterial exopeptidase dimerisation domain"/>
    <property type="match status" value="1"/>
</dbReference>
<dbReference type="Pfam" id="PF07687">
    <property type="entry name" value="M20_dimer"/>
    <property type="match status" value="1"/>
</dbReference>
<evidence type="ECO:0000256" key="6">
    <source>
        <dbReference type="ARBA" id="ARBA00022801"/>
    </source>
</evidence>
<dbReference type="GO" id="GO:0019877">
    <property type="term" value="P:diaminopimelate biosynthetic process"/>
    <property type="evidence" value="ECO:0007669"/>
    <property type="project" value="UniProtKB-KW"/>
</dbReference>
<dbReference type="Proteomes" id="UP000628736">
    <property type="component" value="Unassembled WGS sequence"/>
</dbReference>
<dbReference type="PANTHER" id="PTHR43808:SF8">
    <property type="entry name" value="PEPTIDASE M20 DIMERISATION DOMAIN-CONTAINING PROTEIN"/>
    <property type="match status" value="1"/>
</dbReference>
<evidence type="ECO:0000256" key="3">
    <source>
        <dbReference type="ARBA" id="ARBA00006247"/>
    </source>
</evidence>
<evidence type="ECO:0000256" key="7">
    <source>
        <dbReference type="ARBA" id="ARBA00022833"/>
    </source>
</evidence>
<name>A0A8J6M5B9_9FIRM</name>
<keyword evidence="13" id="KW-1185">Reference proteome</keyword>
<protein>
    <submittedName>
        <fullName evidence="12">M20 family metallopeptidase</fullName>
    </submittedName>
</protein>
<dbReference type="InterPro" id="IPR010182">
    <property type="entry name" value="ArgE/DapE"/>
</dbReference>
<organism evidence="12 13">
    <name type="scientific">Flintibacter hominis</name>
    <dbReference type="NCBI Taxonomy" id="2763048"/>
    <lineage>
        <taxon>Bacteria</taxon>
        <taxon>Bacillati</taxon>
        <taxon>Bacillota</taxon>
        <taxon>Clostridia</taxon>
        <taxon>Eubacteriales</taxon>
        <taxon>Flintibacter</taxon>
    </lineage>
</organism>
<keyword evidence="5" id="KW-0479">Metal-binding</keyword>
<evidence type="ECO:0000313" key="12">
    <source>
        <dbReference type="EMBL" id="MBC5721239.1"/>
    </source>
</evidence>
<keyword evidence="8" id="KW-0220">Diaminopimelate biosynthesis</keyword>
<accession>A0A8J6M5B9</accession>